<feature type="domain" description="P2X purinoreceptor 7 intracellular" evidence="2">
    <location>
        <begin position="43"/>
        <end position="107"/>
    </location>
</feature>
<proteinExistence type="predicted"/>
<sequence>MAPVTLLRMRQKQYAHHYKDLIHRMRRRPEVKRVGDCFPFTPSNVQQRRPEEISTESLEEVQETSDAESSEEEENSTQLNQSSIGNSEWCLCGNCSPMDTAKESTCCH</sequence>
<dbReference type="InterPro" id="IPR046815">
    <property type="entry name" value="P2RX7_C"/>
</dbReference>
<gene>
    <name evidence="3" type="ORF">XELAEV_18041956mg</name>
</gene>
<dbReference type="EMBL" id="CM004481">
    <property type="protein sequence ID" value="OCT65718.1"/>
    <property type="molecule type" value="Genomic_DNA"/>
</dbReference>
<feature type="compositionally biased region" description="Acidic residues" evidence="1">
    <location>
        <begin position="53"/>
        <end position="75"/>
    </location>
</feature>
<evidence type="ECO:0000259" key="2">
    <source>
        <dbReference type="Pfam" id="PF20478"/>
    </source>
</evidence>
<organism evidence="3 4">
    <name type="scientific">Xenopus laevis</name>
    <name type="common">African clawed frog</name>
    <dbReference type="NCBI Taxonomy" id="8355"/>
    <lineage>
        <taxon>Eukaryota</taxon>
        <taxon>Metazoa</taxon>
        <taxon>Chordata</taxon>
        <taxon>Craniata</taxon>
        <taxon>Vertebrata</taxon>
        <taxon>Euteleostomi</taxon>
        <taxon>Amphibia</taxon>
        <taxon>Batrachia</taxon>
        <taxon>Anura</taxon>
        <taxon>Pipoidea</taxon>
        <taxon>Pipidae</taxon>
        <taxon>Xenopodinae</taxon>
        <taxon>Xenopus</taxon>
        <taxon>Xenopus</taxon>
    </lineage>
</organism>
<evidence type="ECO:0000313" key="3">
    <source>
        <dbReference type="EMBL" id="OCT65718.1"/>
    </source>
</evidence>
<name>A0A974H5L3_XENLA</name>
<dbReference type="Proteomes" id="UP000694892">
    <property type="component" value="Chromosome 8S"/>
</dbReference>
<accession>A0A974H5L3</accession>
<dbReference type="AlphaFoldDB" id="A0A974H5L3"/>
<protein>
    <recommendedName>
        <fullName evidence="2">P2X purinoreceptor 7 intracellular domain-containing protein</fullName>
    </recommendedName>
</protein>
<feature type="region of interest" description="Disordered" evidence="1">
    <location>
        <begin position="36"/>
        <end position="87"/>
    </location>
</feature>
<reference evidence="4" key="1">
    <citation type="journal article" date="2016" name="Nature">
        <title>Genome evolution in the allotetraploid frog Xenopus laevis.</title>
        <authorList>
            <person name="Session A.M."/>
            <person name="Uno Y."/>
            <person name="Kwon T."/>
            <person name="Chapman J.A."/>
            <person name="Toyoda A."/>
            <person name="Takahashi S."/>
            <person name="Fukui A."/>
            <person name="Hikosaka A."/>
            <person name="Suzuki A."/>
            <person name="Kondo M."/>
            <person name="van Heeringen S.J."/>
            <person name="Quigley I."/>
            <person name="Heinz S."/>
            <person name="Ogino H."/>
            <person name="Ochi H."/>
            <person name="Hellsten U."/>
            <person name="Lyons J.B."/>
            <person name="Simakov O."/>
            <person name="Putnam N."/>
            <person name="Stites J."/>
            <person name="Kuroki Y."/>
            <person name="Tanaka T."/>
            <person name="Michiue T."/>
            <person name="Watanabe M."/>
            <person name="Bogdanovic O."/>
            <person name="Lister R."/>
            <person name="Georgiou G."/>
            <person name="Paranjpe S.S."/>
            <person name="van Kruijsbergen I."/>
            <person name="Shu S."/>
            <person name="Carlson J."/>
            <person name="Kinoshita T."/>
            <person name="Ohta Y."/>
            <person name="Mawaribuchi S."/>
            <person name="Jenkins J."/>
            <person name="Grimwood J."/>
            <person name="Schmutz J."/>
            <person name="Mitros T."/>
            <person name="Mozaffari S.V."/>
            <person name="Suzuki Y."/>
            <person name="Haramoto Y."/>
            <person name="Yamamoto T.S."/>
            <person name="Takagi C."/>
            <person name="Heald R."/>
            <person name="Miller K."/>
            <person name="Haudenschild C."/>
            <person name="Kitzman J."/>
            <person name="Nakayama T."/>
            <person name="Izutsu Y."/>
            <person name="Robert J."/>
            <person name="Fortriede J."/>
            <person name="Burns K."/>
            <person name="Lotay V."/>
            <person name="Karimi K."/>
            <person name="Yasuoka Y."/>
            <person name="Dichmann D.S."/>
            <person name="Flajnik M.F."/>
            <person name="Houston D.W."/>
            <person name="Shendure J."/>
            <person name="DuPasquier L."/>
            <person name="Vize P.D."/>
            <person name="Zorn A.M."/>
            <person name="Ito M."/>
            <person name="Marcotte E.M."/>
            <person name="Wallingford J.B."/>
            <person name="Ito Y."/>
            <person name="Asashima M."/>
            <person name="Ueno N."/>
            <person name="Matsuda Y."/>
            <person name="Veenstra G.J."/>
            <person name="Fujiyama A."/>
            <person name="Harland R.M."/>
            <person name="Taira M."/>
            <person name="Rokhsar D.S."/>
        </authorList>
    </citation>
    <scope>NUCLEOTIDE SEQUENCE [LARGE SCALE GENOMIC DNA]</scope>
    <source>
        <strain evidence="4">J</strain>
    </source>
</reference>
<dbReference type="Pfam" id="PF20478">
    <property type="entry name" value="P2RX7_C"/>
    <property type="match status" value="1"/>
</dbReference>
<evidence type="ECO:0000313" key="4">
    <source>
        <dbReference type="Proteomes" id="UP000694892"/>
    </source>
</evidence>
<evidence type="ECO:0000256" key="1">
    <source>
        <dbReference type="SAM" id="MobiDB-lite"/>
    </source>
</evidence>